<name>A0A154P9J6_DUFNO</name>
<evidence type="ECO:0000313" key="1">
    <source>
        <dbReference type="EMBL" id="KZC07850.1"/>
    </source>
</evidence>
<dbReference type="EMBL" id="KQ434832">
    <property type="protein sequence ID" value="KZC07850.1"/>
    <property type="molecule type" value="Genomic_DNA"/>
</dbReference>
<reference evidence="1 2" key="1">
    <citation type="submission" date="2015-07" db="EMBL/GenBank/DDBJ databases">
        <title>The genome of Dufourea novaeangliae.</title>
        <authorList>
            <person name="Pan H."/>
            <person name="Kapheim K."/>
        </authorList>
    </citation>
    <scope>NUCLEOTIDE SEQUENCE [LARGE SCALE GENOMIC DNA]</scope>
    <source>
        <strain evidence="1">0120121106</strain>
        <tissue evidence="1">Whole body</tissue>
    </source>
</reference>
<dbReference type="AlphaFoldDB" id="A0A154P9J6"/>
<sequence length="50" mass="5747">MVPLRSFAKHVIPLETSRPLGTPLYYISSCSEYASERTLNSNEMKKQDRT</sequence>
<organism evidence="1 2">
    <name type="scientific">Dufourea novaeangliae</name>
    <name type="common">Sweat bee</name>
    <dbReference type="NCBI Taxonomy" id="178035"/>
    <lineage>
        <taxon>Eukaryota</taxon>
        <taxon>Metazoa</taxon>
        <taxon>Ecdysozoa</taxon>
        <taxon>Arthropoda</taxon>
        <taxon>Hexapoda</taxon>
        <taxon>Insecta</taxon>
        <taxon>Pterygota</taxon>
        <taxon>Neoptera</taxon>
        <taxon>Endopterygota</taxon>
        <taxon>Hymenoptera</taxon>
        <taxon>Apocrita</taxon>
        <taxon>Aculeata</taxon>
        <taxon>Apoidea</taxon>
        <taxon>Anthophila</taxon>
        <taxon>Halictidae</taxon>
        <taxon>Rophitinae</taxon>
        <taxon>Dufourea</taxon>
    </lineage>
</organism>
<evidence type="ECO:0000313" key="2">
    <source>
        <dbReference type="Proteomes" id="UP000076502"/>
    </source>
</evidence>
<proteinExistence type="predicted"/>
<protein>
    <submittedName>
        <fullName evidence="1">Uncharacterized protein</fullName>
    </submittedName>
</protein>
<accession>A0A154P9J6</accession>
<dbReference type="Proteomes" id="UP000076502">
    <property type="component" value="Unassembled WGS sequence"/>
</dbReference>
<keyword evidence="2" id="KW-1185">Reference proteome</keyword>
<gene>
    <name evidence="1" type="ORF">WN55_09836</name>
</gene>